<dbReference type="InterPro" id="IPR035802">
    <property type="entry name" value="ENTH/VHS_tepsin"/>
</dbReference>
<dbReference type="OMA" id="RGDAPHE"/>
<evidence type="ECO:0000313" key="7">
    <source>
        <dbReference type="Proteomes" id="UP000013827"/>
    </source>
</evidence>
<dbReference type="GO" id="GO:0031410">
    <property type="term" value="C:cytoplasmic vesicle"/>
    <property type="evidence" value="ECO:0007669"/>
    <property type="project" value="UniProtKB-SubCell"/>
</dbReference>
<evidence type="ECO:0000256" key="3">
    <source>
        <dbReference type="ARBA" id="ARBA00023034"/>
    </source>
</evidence>
<dbReference type="GeneID" id="17270185"/>
<dbReference type="PaxDb" id="2903-EOD24638"/>
<dbReference type="CDD" id="cd03572">
    <property type="entry name" value="ENTH_like_Tepsin"/>
    <property type="match status" value="1"/>
</dbReference>
<dbReference type="Pfam" id="PF01417">
    <property type="entry name" value="ENTH"/>
    <property type="match status" value="1"/>
</dbReference>
<dbReference type="KEGG" id="ehx:EMIHUDRAFT_64893"/>
<dbReference type="PANTHER" id="PTHR21514">
    <property type="entry name" value="AP-4 COMPLEX ACCESSORY SUBUNIT TEPSIN"/>
    <property type="match status" value="1"/>
</dbReference>
<keyword evidence="3" id="KW-0333">Golgi apparatus</keyword>
<dbReference type="PANTHER" id="PTHR21514:SF0">
    <property type="entry name" value="AP-4 COMPLEX ACCESSORY SUBUNIT TEPSIN"/>
    <property type="match status" value="1"/>
</dbReference>
<keyword evidence="4" id="KW-0968">Cytoplasmic vesicle</keyword>
<sequence length="124" mass="13844">MDKSLVSKATADSAEPTPGYMFNEIARITHASVDACLQLENFLLKRLKKDSVHVKLKVLRVIKHCCQHGHATFRREMQRHTTDIKECLSHRGTADALHGDALNKAVRDAAQETMQAIFETSTAS</sequence>
<evidence type="ECO:0000313" key="6">
    <source>
        <dbReference type="EnsemblProtists" id="EOD24638"/>
    </source>
</evidence>
<reference evidence="7" key="1">
    <citation type="journal article" date="2013" name="Nature">
        <title>Pan genome of the phytoplankton Emiliania underpins its global distribution.</title>
        <authorList>
            <person name="Read B.A."/>
            <person name="Kegel J."/>
            <person name="Klute M.J."/>
            <person name="Kuo A."/>
            <person name="Lefebvre S.C."/>
            <person name="Maumus F."/>
            <person name="Mayer C."/>
            <person name="Miller J."/>
            <person name="Monier A."/>
            <person name="Salamov A."/>
            <person name="Young J."/>
            <person name="Aguilar M."/>
            <person name="Claverie J.M."/>
            <person name="Frickenhaus S."/>
            <person name="Gonzalez K."/>
            <person name="Herman E.K."/>
            <person name="Lin Y.C."/>
            <person name="Napier J."/>
            <person name="Ogata H."/>
            <person name="Sarno A.F."/>
            <person name="Shmutz J."/>
            <person name="Schroeder D."/>
            <person name="de Vargas C."/>
            <person name="Verret F."/>
            <person name="von Dassow P."/>
            <person name="Valentin K."/>
            <person name="Van de Peer Y."/>
            <person name="Wheeler G."/>
            <person name="Dacks J.B."/>
            <person name="Delwiche C.F."/>
            <person name="Dyhrman S.T."/>
            <person name="Glockner G."/>
            <person name="John U."/>
            <person name="Richards T."/>
            <person name="Worden A.Z."/>
            <person name="Zhang X."/>
            <person name="Grigoriev I.V."/>
            <person name="Allen A.E."/>
            <person name="Bidle K."/>
            <person name="Borodovsky M."/>
            <person name="Bowler C."/>
            <person name="Brownlee C."/>
            <person name="Cock J.M."/>
            <person name="Elias M."/>
            <person name="Gladyshev V.N."/>
            <person name="Groth M."/>
            <person name="Guda C."/>
            <person name="Hadaegh A."/>
            <person name="Iglesias-Rodriguez M.D."/>
            <person name="Jenkins J."/>
            <person name="Jones B.M."/>
            <person name="Lawson T."/>
            <person name="Leese F."/>
            <person name="Lindquist E."/>
            <person name="Lobanov A."/>
            <person name="Lomsadze A."/>
            <person name="Malik S.B."/>
            <person name="Marsh M.E."/>
            <person name="Mackinder L."/>
            <person name="Mock T."/>
            <person name="Mueller-Roeber B."/>
            <person name="Pagarete A."/>
            <person name="Parker M."/>
            <person name="Probert I."/>
            <person name="Quesneville H."/>
            <person name="Raines C."/>
            <person name="Rensing S.A."/>
            <person name="Riano-Pachon D.M."/>
            <person name="Richier S."/>
            <person name="Rokitta S."/>
            <person name="Shiraiwa Y."/>
            <person name="Soanes D.M."/>
            <person name="van der Giezen M."/>
            <person name="Wahlund T.M."/>
            <person name="Williams B."/>
            <person name="Wilson W."/>
            <person name="Wolfe G."/>
            <person name="Wurch L.L."/>
        </authorList>
    </citation>
    <scope>NUCLEOTIDE SEQUENCE</scope>
</reference>
<dbReference type="InterPro" id="IPR039273">
    <property type="entry name" value="TEPSIN"/>
</dbReference>
<dbReference type="HOGENOM" id="CLU_2139127_0_0_1"/>
<dbReference type="eggNOG" id="ENOG502QV38">
    <property type="taxonomic scope" value="Eukaryota"/>
</dbReference>
<evidence type="ECO:0000259" key="5">
    <source>
        <dbReference type="PROSITE" id="PS50942"/>
    </source>
</evidence>
<dbReference type="PROSITE" id="PS50942">
    <property type="entry name" value="ENTH"/>
    <property type="match status" value="1"/>
</dbReference>
<evidence type="ECO:0000256" key="4">
    <source>
        <dbReference type="ARBA" id="ARBA00023329"/>
    </source>
</evidence>
<dbReference type="InterPro" id="IPR008942">
    <property type="entry name" value="ENTH_VHS"/>
</dbReference>
<name>A0A0D3JMA3_EMIH1</name>
<dbReference type="Gene3D" id="1.25.40.90">
    <property type="match status" value="1"/>
</dbReference>
<dbReference type="InterPro" id="IPR013809">
    <property type="entry name" value="ENTH"/>
</dbReference>
<dbReference type="STRING" id="2903.R1CNV2"/>
<organism evidence="6 7">
    <name type="scientific">Emiliania huxleyi (strain CCMP1516)</name>
    <dbReference type="NCBI Taxonomy" id="280463"/>
    <lineage>
        <taxon>Eukaryota</taxon>
        <taxon>Haptista</taxon>
        <taxon>Haptophyta</taxon>
        <taxon>Prymnesiophyceae</taxon>
        <taxon>Isochrysidales</taxon>
        <taxon>Noelaerhabdaceae</taxon>
        <taxon>Emiliania</taxon>
    </lineage>
</organism>
<protein>
    <recommendedName>
        <fullName evidence="5">ENTH domain-containing protein</fullName>
    </recommendedName>
</protein>
<evidence type="ECO:0000256" key="2">
    <source>
        <dbReference type="ARBA" id="ARBA00004601"/>
    </source>
</evidence>
<comment type="subcellular location">
    <subcellularLocation>
        <location evidence="1">Cytoplasmic vesicle</location>
    </subcellularLocation>
    <subcellularLocation>
        <location evidence="2">Golgi apparatus</location>
        <location evidence="2">trans-Golgi network</location>
    </subcellularLocation>
</comment>
<accession>A0A0D3JMA3</accession>
<dbReference type="GO" id="GO:0032588">
    <property type="term" value="C:trans-Golgi network membrane"/>
    <property type="evidence" value="ECO:0007669"/>
    <property type="project" value="TreeGrafter"/>
</dbReference>
<dbReference type="AlphaFoldDB" id="A0A0D3JMA3"/>
<dbReference type="EnsemblProtists" id="EOD24638">
    <property type="protein sequence ID" value="EOD24638"/>
    <property type="gene ID" value="EMIHUDRAFT_64893"/>
</dbReference>
<dbReference type="RefSeq" id="XP_005777067.1">
    <property type="nucleotide sequence ID" value="XM_005777010.1"/>
</dbReference>
<keyword evidence="7" id="KW-1185">Reference proteome</keyword>
<proteinExistence type="predicted"/>
<dbReference type="Proteomes" id="UP000013827">
    <property type="component" value="Unassembled WGS sequence"/>
</dbReference>
<evidence type="ECO:0000256" key="1">
    <source>
        <dbReference type="ARBA" id="ARBA00004541"/>
    </source>
</evidence>
<feature type="domain" description="ENTH" evidence="5">
    <location>
        <begin position="1"/>
        <end position="124"/>
    </location>
</feature>
<dbReference type="SUPFAM" id="SSF48464">
    <property type="entry name" value="ENTH/VHS domain"/>
    <property type="match status" value="1"/>
</dbReference>
<reference evidence="6" key="2">
    <citation type="submission" date="2024-10" db="UniProtKB">
        <authorList>
            <consortium name="EnsemblProtists"/>
        </authorList>
    </citation>
    <scope>IDENTIFICATION</scope>
</reference>